<evidence type="ECO:0000313" key="2">
    <source>
        <dbReference type="Proteomes" id="UP001172155"/>
    </source>
</evidence>
<keyword evidence="2" id="KW-1185">Reference proteome</keyword>
<evidence type="ECO:0000313" key="1">
    <source>
        <dbReference type="EMBL" id="KAK0753789.1"/>
    </source>
</evidence>
<protein>
    <submittedName>
        <fullName evidence="1">Uncharacterized protein</fullName>
    </submittedName>
</protein>
<proteinExistence type="predicted"/>
<accession>A0AA40F9M9</accession>
<organism evidence="1 2">
    <name type="scientific">Schizothecium vesticola</name>
    <dbReference type="NCBI Taxonomy" id="314040"/>
    <lineage>
        <taxon>Eukaryota</taxon>
        <taxon>Fungi</taxon>
        <taxon>Dikarya</taxon>
        <taxon>Ascomycota</taxon>
        <taxon>Pezizomycotina</taxon>
        <taxon>Sordariomycetes</taxon>
        <taxon>Sordariomycetidae</taxon>
        <taxon>Sordariales</taxon>
        <taxon>Schizotheciaceae</taxon>
        <taxon>Schizothecium</taxon>
    </lineage>
</organism>
<dbReference type="Proteomes" id="UP001172155">
    <property type="component" value="Unassembled WGS sequence"/>
</dbReference>
<comment type="caution">
    <text evidence="1">The sequence shown here is derived from an EMBL/GenBank/DDBJ whole genome shotgun (WGS) entry which is preliminary data.</text>
</comment>
<gene>
    <name evidence="1" type="ORF">B0T18DRAFT_424281</name>
</gene>
<reference evidence="1" key="1">
    <citation type="submission" date="2023-06" db="EMBL/GenBank/DDBJ databases">
        <title>Genome-scale phylogeny and comparative genomics of the fungal order Sordariales.</title>
        <authorList>
            <consortium name="Lawrence Berkeley National Laboratory"/>
            <person name="Hensen N."/>
            <person name="Bonometti L."/>
            <person name="Westerberg I."/>
            <person name="Brannstrom I.O."/>
            <person name="Guillou S."/>
            <person name="Cros-Aarteil S."/>
            <person name="Calhoun S."/>
            <person name="Haridas S."/>
            <person name="Kuo A."/>
            <person name="Mondo S."/>
            <person name="Pangilinan J."/>
            <person name="Riley R."/>
            <person name="LaButti K."/>
            <person name="Andreopoulos B."/>
            <person name="Lipzen A."/>
            <person name="Chen C."/>
            <person name="Yanf M."/>
            <person name="Daum C."/>
            <person name="Ng V."/>
            <person name="Clum A."/>
            <person name="Steindorff A."/>
            <person name="Ohm R."/>
            <person name="Martin F."/>
            <person name="Silar P."/>
            <person name="Natvig D."/>
            <person name="Lalanne C."/>
            <person name="Gautier V."/>
            <person name="Ament-velasquez S.L."/>
            <person name="Kruys A."/>
            <person name="Hutchinson M.I."/>
            <person name="Powell A.J."/>
            <person name="Barry K."/>
            <person name="Miller A.N."/>
            <person name="Grigoriev I.V."/>
            <person name="Debuchy R."/>
            <person name="Gladieux P."/>
            <person name="Thoren M.H."/>
            <person name="Johannesson H."/>
        </authorList>
    </citation>
    <scope>NUCLEOTIDE SEQUENCE</scope>
    <source>
        <strain evidence="1">SMH3187-1</strain>
    </source>
</reference>
<sequence>MRITNRGIDLRVSLGVLPSPDSDHTYVLCLGTVPASPDSAADAESRTVCVYLRQTLPATFLRYYCGLVPIVTPAPRRLSLEPIYLTTRITLSEIYARISALQIDALPPGTRRARVYPVSNFDVQDGVFFSTSRDAGDGGWALFRVKGVFSSTAGIKYPLDLLCYIFGWAGAAGQIRWVLVNRRTEKHAILHTLQLDLVRRHFERDGDIIRRMLAKYGGWTSEVTVEPDRREPGGETADVMVARLAVKRVDVQTLSDDERDRAPCSDNWTKVEVLVVPWEESMELVNT</sequence>
<name>A0AA40F9M9_9PEZI</name>
<dbReference type="EMBL" id="JAUKUD010000001">
    <property type="protein sequence ID" value="KAK0753789.1"/>
    <property type="molecule type" value="Genomic_DNA"/>
</dbReference>
<dbReference type="AlphaFoldDB" id="A0AA40F9M9"/>